<protein>
    <submittedName>
        <fullName evidence="11">Acetylornithine deacetylase (ArgE)</fullName>
    </submittedName>
</protein>
<keyword evidence="12" id="KW-1185">Reference proteome</keyword>
<dbReference type="EMBL" id="CP002568">
    <property type="protein sequence ID" value="ADZ71071.1"/>
    <property type="molecule type" value="Genomic_DNA"/>
</dbReference>
<dbReference type="GO" id="GO:0006526">
    <property type="term" value="P:L-arginine biosynthetic process"/>
    <property type="evidence" value="ECO:0007669"/>
    <property type="project" value="UniProtKB-KW"/>
</dbReference>
<reference evidence="11 12" key="1">
    <citation type="journal article" date="2011" name="J. Bacteriol.">
        <title>Complete genome sequence of Polymorphum gilvum SL003B-26A1T, a crude oil-degrading bacterium from oil-polluted saline soil.</title>
        <authorList>
            <person name="Li S.G."/>
            <person name="Tang Y.Q."/>
            <person name="Nie Y."/>
            <person name="Cai M."/>
            <person name="Wu X.L."/>
        </authorList>
    </citation>
    <scope>NUCLEOTIDE SEQUENCE [LARGE SCALE GENOMIC DNA]</scope>
    <source>
        <strain evidence="12">LMG 25793 / CGMCC 1.9160 / SL003B-26A1</strain>
    </source>
</reference>
<evidence type="ECO:0000259" key="10">
    <source>
        <dbReference type="Pfam" id="PF07687"/>
    </source>
</evidence>
<dbReference type="CDD" id="cd03894">
    <property type="entry name" value="M20_ArgE"/>
    <property type="match status" value="1"/>
</dbReference>
<dbReference type="NCBIfam" id="NF005710">
    <property type="entry name" value="PRK07522.1"/>
    <property type="match status" value="1"/>
</dbReference>
<dbReference type="PATRIC" id="fig|991905.3.peg.2711"/>
<sequence length="385" mass="40928">MTVLDETKAILADLIAFPTVSTDSNLDLIAYAGERLSACGARLALTRDETGQKANLYASLGPETAGGVVLAAHTDVVPAGDDWTSDPFTLREAGGRLYGRGSCDMKGFLAAMLAMAPRYAALDLRHPVHLALTYDEEVGCFGARQLVADLAGHEMLPSMAIIGEPTMMRIIEGHKGSYEYTTRFSGLDGHGSDPDSGVNAITYAAKFISRLMEIGEDLKARAPAGSRFHPPWTTVQVGRIGGGTARNVIPRHCEIDWEIRPVQEADATFVKAALAAYCARDLLPRMRAVAADAGIETTVIGEVEALDARSDNPARDLVASLTGANSFDVVPFGTEAGLYQGLGLSVVVCGPGSIEQAHKPDEYLAVDQLEACLAMLSRLGRHLEA</sequence>
<proteinExistence type="inferred from homology"/>
<evidence type="ECO:0000256" key="1">
    <source>
        <dbReference type="ARBA" id="ARBA00001947"/>
    </source>
</evidence>
<dbReference type="NCBIfam" id="TIGR01892">
    <property type="entry name" value="AcOrn-deacetyl"/>
    <property type="match status" value="1"/>
</dbReference>
<gene>
    <name evidence="11" type="primary">argE</name>
    <name evidence="11" type="ordered locus">SL003B_2648</name>
</gene>
<dbReference type="Gene3D" id="3.40.630.10">
    <property type="entry name" value="Zn peptidases"/>
    <property type="match status" value="1"/>
</dbReference>
<evidence type="ECO:0000256" key="2">
    <source>
        <dbReference type="ARBA" id="ARBA00005691"/>
    </source>
</evidence>
<keyword evidence="9" id="KW-0170">Cobalt</keyword>
<keyword evidence="3" id="KW-0963">Cytoplasm</keyword>
<dbReference type="InterPro" id="IPR050072">
    <property type="entry name" value="Peptidase_M20A"/>
</dbReference>
<dbReference type="eggNOG" id="COG0624">
    <property type="taxonomic scope" value="Bacteria"/>
</dbReference>
<dbReference type="InterPro" id="IPR011650">
    <property type="entry name" value="Peptidase_M20_dimer"/>
</dbReference>
<organism evidence="11 12">
    <name type="scientific">Polymorphum gilvum (strain LMG 25793 / CGMCC 1.9160 / SL003B-26A1)</name>
    <dbReference type="NCBI Taxonomy" id="991905"/>
    <lineage>
        <taxon>Bacteria</taxon>
        <taxon>Pseudomonadati</taxon>
        <taxon>Pseudomonadota</taxon>
        <taxon>Alphaproteobacteria</taxon>
        <taxon>Rhodobacterales</taxon>
        <taxon>Paracoccaceae</taxon>
        <taxon>Polymorphum</taxon>
    </lineage>
</organism>
<dbReference type="Proteomes" id="UP000008130">
    <property type="component" value="Chromosome"/>
</dbReference>
<keyword evidence="5" id="KW-0028">Amino-acid biosynthesis</keyword>
<dbReference type="KEGG" id="pgv:SL003B_2648"/>
<comment type="similarity">
    <text evidence="2">Belongs to the peptidase M20A family. ArgE subfamily.</text>
</comment>
<keyword evidence="6" id="KW-0479">Metal-binding</keyword>
<evidence type="ECO:0000313" key="12">
    <source>
        <dbReference type="Proteomes" id="UP000008130"/>
    </source>
</evidence>
<evidence type="ECO:0000256" key="6">
    <source>
        <dbReference type="ARBA" id="ARBA00022723"/>
    </source>
</evidence>
<feature type="domain" description="Peptidase M20 dimerisation" evidence="10">
    <location>
        <begin position="173"/>
        <end position="282"/>
    </location>
</feature>
<dbReference type="InterPro" id="IPR010169">
    <property type="entry name" value="AcOrn-deacetyl"/>
</dbReference>
<accession>F2J4C9</accession>
<dbReference type="InterPro" id="IPR036264">
    <property type="entry name" value="Bact_exopeptidase_dim_dom"/>
</dbReference>
<dbReference type="GO" id="GO:0008777">
    <property type="term" value="F:acetylornithine deacetylase activity"/>
    <property type="evidence" value="ECO:0007669"/>
    <property type="project" value="TreeGrafter"/>
</dbReference>
<dbReference type="InterPro" id="IPR002933">
    <property type="entry name" value="Peptidase_M20"/>
</dbReference>
<dbReference type="Gene3D" id="3.30.70.360">
    <property type="match status" value="1"/>
</dbReference>
<dbReference type="RefSeq" id="WP_013653385.1">
    <property type="nucleotide sequence ID" value="NC_015259.1"/>
</dbReference>
<evidence type="ECO:0000256" key="3">
    <source>
        <dbReference type="ARBA" id="ARBA00022490"/>
    </source>
</evidence>
<dbReference type="Pfam" id="PF01546">
    <property type="entry name" value="Peptidase_M20"/>
    <property type="match status" value="1"/>
</dbReference>
<evidence type="ECO:0000256" key="9">
    <source>
        <dbReference type="ARBA" id="ARBA00023285"/>
    </source>
</evidence>
<evidence type="ECO:0000256" key="7">
    <source>
        <dbReference type="ARBA" id="ARBA00022801"/>
    </source>
</evidence>
<dbReference type="PROSITE" id="PS00759">
    <property type="entry name" value="ARGE_DAPE_CPG2_2"/>
    <property type="match status" value="1"/>
</dbReference>
<name>F2J4C9_POLGS</name>
<comment type="cofactor">
    <cofactor evidence="1">
        <name>Zn(2+)</name>
        <dbReference type="ChEBI" id="CHEBI:29105"/>
    </cofactor>
</comment>
<dbReference type="SUPFAM" id="SSF53187">
    <property type="entry name" value="Zn-dependent exopeptidases"/>
    <property type="match status" value="1"/>
</dbReference>
<dbReference type="SUPFAM" id="SSF55031">
    <property type="entry name" value="Bacterial exopeptidase dimerisation domain"/>
    <property type="match status" value="1"/>
</dbReference>
<evidence type="ECO:0000313" key="11">
    <source>
        <dbReference type="EMBL" id="ADZ71071.1"/>
    </source>
</evidence>
<dbReference type="Pfam" id="PF07687">
    <property type="entry name" value="M20_dimer"/>
    <property type="match status" value="1"/>
</dbReference>
<evidence type="ECO:0000256" key="4">
    <source>
        <dbReference type="ARBA" id="ARBA00022571"/>
    </source>
</evidence>
<evidence type="ECO:0000256" key="5">
    <source>
        <dbReference type="ARBA" id="ARBA00022605"/>
    </source>
</evidence>
<dbReference type="InterPro" id="IPR001261">
    <property type="entry name" value="ArgE/DapE_CS"/>
</dbReference>
<dbReference type="STRING" id="991905.SL003B_2648"/>
<evidence type="ECO:0000256" key="8">
    <source>
        <dbReference type="ARBA" id="ARBA00022833"/>
    </source>
</evidence>
<keyword evidence="4" id="KW-0055">Arginine biosynthesis</keyword>
<dbReference type="GO" id="GO:0046872">
    <property type="term" value="F:metal ion binding"/>
    <property type="evidence" value="ECO:0007669"/>
    <property type="project" value="UniProtKB-KW"/>
</dbReference>
<dbReference type="AlphaFoldDB" id="F2J4C9"/>
<keyword evidence="7" id="KW-0378">Hydrolase</keyword>
<dbReference type="PANTHER" id="PTHR43808:SF31">
    <property type="entry name" value="N-ACETYL-L-CITRULLINE DEACETYLASE"/>
    <property type="match status" value="1"/>
</dbReference>
<dbReference type="PANTHER" id="PTHR43808">
    <property type="entry name" value="ACETYLORNITHINE DEACETYLASE"/>
    <property type="match status" value="1"/>
</dbReference>
<dbReference type="HOGENOM" id="CLU_021802_2_4_5"/>
<keyword evidence="8" id="KW-0862">Zinc</keyword>